<gene>
    <name evidence="2" type="ORF">GCM10010411_76180</name>
</gene>
<evidence type="ECO:0000256" key="1">
    <source>
        <dbReference type="SAM" id="MobiDB-lite"/>
    </source>
</evidence>
<reference evidence="2 3" key="1">
    <citation type="journal article" date="2019" name="Int. J. Syst. Evol. Microbiol.">
        <title>The Global Catalogue of Microorganisms (GCM) 10K type strain sequencing project: providing services to taxonomists for standard genome sequencing and annotation.</title>
        <authorList>
            <consortium name="The Broad Institute Genomics Platform"/>
            <consortium name="The Broad Institute Genome Sequencing Center for Infectious Disease"/>
            <person name="Wu L."/>
            <person name="Ma J."/>
        </authorList>
    </citation>
    <scope>NUCLEOTIDE SEQUENCE [LARGE SCALE GENOMIC DNA]</scope>
    <source>
        <strain evidence="2 3">JCM 6833</strain>
    </source>
</reference>
<sequence length="178" mass="18568">MLTVREARVALPAVLQTFRTLGAAATPIVVGAQRRPEGVLMSAALFELAAEDVNMPTLDVTQARKGLSSALHSFRMEGAEASPVAIGAHAGRGNRKPEGVLLSIEQYALIADEVDRVLTGFEVASRLAASDAGVGLMTLTVDELAERVGLDPGFLDQGSREFSAGSLEQGDGPGEEPV</sequence>
<dbReference type="Proteomes" id="UP001501509">
    <property type="component" value="Unassembled WGS sequence"/>
</dbReference>
<dbReference type="EMBL" id="BAAATD010000013">
    <property type="protein sequence ID" value="GAA2627739.1"/>
    <property type="molecule type" value="Genomic_DNA"/>
</dbReference>
<evidence type="ECO:0000313" key="2">
    <source>
        <dbReference type="EMBL" id="GAA2627739.1"/>
    </source>
</evidence>
<evidence type="ECO:0008006" key="4">
    <source>
        <dbReference type="Google" id="ProtNLM"/>
    </source>
</evidence>
<name>A0ABN3QJ25_9ACTN</name>
<organism evidence="2 3">
    <name type="scientific">Actinomadura fulvescens</name>
    <dbReference type="NCBI Taxonomy" id="46160"/>
    <lineage>
        <taxon>Bacteria</taxon>
        <taxon>Bacillati</taxon>
        <taxon>Actinomycetota</taxon>
        <taxon>Actinomycetes</taxon>
        <taxon>Streptosporangiales</taxon>
        <taxon>Thermomonosporaceae</taxon>
        <taxon>Actinomadura</taxon>
    </lineage>
</organism>
<keyword evidence="3" id="KW-1185">Reference proteome</keyword>
<comment type="caution">
    <text evidence="2">The sequence shown here is derived from an EMBL/GenBank/DDBJ whole genome shotgun (WGS) entry which is preliminary data.</text>
</comment>
<evidence type="ECO:0000313" key="3">
    <source>
        <dbReference type="Proteomes" id="UP001501509"/>
    </source>
</evidence>
<proteinExistence type="predicted"/>
<accession>A0ABN3QJ25</accession>
<protein>
    <recommendedName>
        <fullName evidence="4">CBS domain-containing protein</fullName>
    </recommendedName>
</protein>
<feature type="region of interest" description="Disordered" evidence="1">
    <location>
        <begin position="157"/>
        <end position="178"/>
    </location>
</feature>